<keyword evidence="3" id="KW-1185">Reference proteome</keyword>
<accession>A0A1Q3C173</accession>
<dbReference type="Pfam" id="PF13966">
    <property type="entry name" value="zf-RVT"/>
    <property type="match status" value="1"/>
</dbReference>
<dbReference type="AlphaFoldDB" id="A0A1Q3C173"/>
<evidence type="ECO:0000259" key="1">
    <source>
        <dbReference type="Pfam" id="PF13966"/>
    </source>
</evidence>
<gene>
    <name evidence="2" type="ORF">CFOL_v3_17493</name>
</gene>
<sequence length="169" mass="19814">MWAIPIPRFSPKNDKLVWDPSYDGNFSYKSVYLLQTDNKEDRYSSSAFKCLWLLDVLPSIKTFLWLATLDRLPTRNLLKARSIIEEEVCPGCNLQPKSVLHVLRDCYHSKLIWNLLSSIPLSTEFFYPSNIPIWLKVNCLSNKSSSLPHIGWKDAFLVMCWLLWFQKKK</sequence>
<protein>
    <submittedName>
        <fullName evidence="2">Zf-RVT domain-containing protein</fullName>
    </submittedName>
</protein>
<feature type="domain" description="Reverse transcriptase zinc-binding" evidence="1">
    <location>
        <begin position="26"/>
        <end position="113"/>
    </location>
</feature>
<evidence type="ECO:0000313" key="3">
    <source>
        <dbReference type="Proteomes" id="UP000187406"/>
    </source>
</evidence>
<dbReference type="InParanoid" id="A0A1Q3C173"/>
<dbReference type="Proteomes" id="UP000187406">
    <property type="component" value="Unassembled WGS sequence"/>
</dbReference>
<dbReference type="OrthoDB" id="1436613at2759"/>
<comment type="caution">
    <text evidence="2">The sequence shown here is derived from an EMBL/GenBank/DDBJ whole genome shotgun (WGS) entry which is preliminary data.</text>
</comment>
<evidence type="ECO:0000313" key="2">
    <source>
        <dbReference type="EMBL" id="GAV74010.1"/>
    </source>
</evidence>
<proteinExistence type="predicted"/>
<name>A0A1Q3C173_CEPFO</name>
<dbReference type="EMBL" id="BDDD01001179">
    <property type="protein sequence ID" value="GAV74010.1"/>
    <property type="molecule type" value="Genomic_DNA"/>
</dbReference>
<dbReference type="InterPro" id="IPR026960">
    <property type="entry name" value="RVT-Znf"/>
</dbReference>
<organism evidence="2 3">
    <name type="scientific">Cephalotus follicularis</name>
    <name type="common">Albany pitcher plant</name>
    <dbReference type="NCBI Taxonomy" id="3775"/>
    <lineage>
        <taxon>Eukaryota</taxon>
        <taxon>Viridiplantae</taxon>
        <taxon>Streptophyta</taxon>
        <taxon>Embryophyta</taxon>
        <taxon>Tracheophyta</taxon>
        <taxon>Spermatophyta</taxon>
        <taxon>Magnoliopsida</taxon>
        <taxon>eudicotyledons</taxon>
        <taxon>Gunneridae</taxon>
        <taxon>Pentapetalae</taxon>
        <taxon>rosids</taxon>
        <taxon>fabids</taxon>
        <taxon>Oxalidales</taxon>
        <taxon>Cephalotaceae</taxon>
        <taxon>Cephalotus</taxon>
    </lineage>
</organism>
<reference evidence="3" key="1">
    <citation type="submission" date="2016-04" db="EMBL/GenBank/DDBJ databases">
        <title>Cephalotus genome sequencing.</title>
        <authorList>
            <person name="Fukushima K."/>
            <person name="Hasebe M."/>
            <person name="Fang X."/>
        </authorList>
    </citation>
    <scope>NUCLEOTIDE SEQUENCE [LARGE SCALE GENOMIC DNA]</scope>
    <source>
        <strain evidence="3">cv. St1</strain>
    </source>
</reference>